<dbReference type="PATRIC" id="fig|1938.6.peg.705"/>
<dbReference type="InterPro" id="IPR050075">
    <property type="entry name" value="LeuD"/>
</dbReference>
<keyword evidence="9 10" id="KW-0100">Branched-chain amino acid biosynthesis</keyword>
<dbReference type="AlphaFoldDB" id="A0A0L8LD82"/>
<evidence type="ECO:0000259" key="11">
    <source>
        <dbReference type="Pfam" id="PF00694"/>
    </source>
</evidence>
<evidence type="ECO:0000256" key="4">
    <source>
        <dbReference type="ARBA" id="ARBA00009845"/>
    </source>
</evidence>
<evidence type="ECO:0000256" key="1">
    <source>
        <dbReference type="ARBA" id="ARBA00000491"/>
    </source>
</evidence>
<dbReference type="Pfam" id="PF00694">
    <property type="entry name" value="Aconitase_C"/>
    <property type="match status" value="1"/>
</dbReference>
<dbReference type="InterPro" id="IPR033940">
    <property type="entry name" value="IPMI_Swivel"/>
</dbReference>
<gene>
    <name evidence="10" type="primary">leuD</name>
    <name evidence="12" type="ORF">ADK34_03220</name>
</gene>
<dbReference type="GO" id="GO:0009098">
    <property type="term" value="P:L-leucine biosynthetic process"/>
    <property type="evidence" value="ECO:0007669"/>
    <property type="project" value="UniProtKB-UniRule"/>
</dbReference>
<accession>A0A0L8LD82</accession>
<keyword evidence="7 10" id="KW-0028">Amino-acid biosynthesis</keyword>
<dbReference type="PANTHER" id="PTHR43345:SF5">
    <property type="entry name" value="3-ISOPROPYLMALATE DEHYDRATASE SMALL SUBUNIT"/>
    <property type="match status" value="1"/>
</dbReference>
<dbReference type="PANTHER" id="PTHR43345">
    <property type="entry name" value="3-ISOPROPYLMALATE DEHYDRATASE SMALL SUBUNIT 2-RELATED-RELATED"/>
    <property type="match status" value="1"/>
</dbReference>
<proteinExistence type="inferred from homology"/>
<dbReference type="OrthoDB" id="9777465at2"/>
<evidence type="ECO:0000256" key="8">
    <source>
        <dbReference type="ARBA" id="ARBA00023239"/>
    </source>
</evidence>
<dbReference type="InterPro" id="IPR000573">
    <property type="entry name" value="AconitaseA/IPMdHydase_ssu_swvl"/>
</dbReference>
<evidence type="ECO:0000256" key="10">
    <source>
        <dbReference type="HAMAP-Rule" id="MF_01031"/>
    </source>
</evidence>
<sequence length="199" mass="22051">MEQFTVHVGTALPLRRSNVDTDQIIPARFVPYFSPTGQGNGLFGDWRDDPSFPANLPQYQGATVLVAGNEFATGSSRESAVWALQKSGFRAVVAASFGDIFRENALMRGLLPVVLPSDAVERLWELTEADPTTPVTVDLELRQVRFAGRTETFRINEGARDRLLRGADTISDTLRHEAEISAHERRRRPLLPTTTRSAS</sequence>
<evidence type="ECO:0000313" key="12">
    <source>
        <dbReference type="EMBL" id="KOG36183.1"/>
    </source>
</evidence>
<feature type="domain" description="Aconitase A/isopropylmalate dehydratase small subunit swivel" evidence="11">
    <location>
        <begin position="1"/>
        <end position="116"/>
    </location>
</feature>
<name>A0A0L8LD82_STRVR</name>
<dbReference type="RefSeq" id="WP_033203189.1">
    <property type="nucleotide sequence ID" value="NZ_LGUP01000014.1"/>
</dbReference>
<reference evidence="12 13" key="1">
    <citation type="submission" date="2015-06" db="EMBL/GenBank/DDBJ databases">
        <authorList>
            <person name="Hoefler B.C."/>
            <person name="Straight P.D."/>
        </authorList>
    </citation>
    <scope>NUCLEOTIDE SEQUENCE [LARGE SCALE GENOMIC DNA]</scope>
    <source>
        <strain evidence="12 13">NRRL 3427</strain>
    </source>
</reference>
<dbReference type="InterPro" id="IPR015928">
    <property type="entry name" value="Aconitase/3IPM_dehydase_swvl"/>
</dbReference>
<dbReference type="NCBIfam" id="TIGR00171">
    <property type="entry name" value="leuD"/>
    <property type="match status" value="1"/>
</dbReference>
<dbReference type="SUPFAM" id="SSF52016">
    <property type="entry name" value="LeuD/IlvD-like"/>
    <property type="match status" value="1"/>
</dbReference>
<dbReference type="Proteomes" id="UP000037023">
    <property type="component" value="Unassembled WGS sequence"/>
</dbReference>
<comment type="caution">
    <text evidence="12">The sequence shown here is derived from an EMBL/GenBank/DDBJ whole genome shotgun (WGS) entry which is preliminary data.</text>
</comment>
<dbReference type="Gene3D" id="3.20.19.10">
    <property type="entry name" value="Aconitase, domain 4"/>
    <property type="match status" value="1"/>
</dbReference>
<evidence type="ECO:0000256" key="5">
    <source>
        <dbReference type="ARBA" id="ARBA00011271"/>
    </source>
</evidence>
<evidence type="ECO:0000256" key="6">
    <source>
        <dbReference type="ARBA" id="ARBA00022430"/>
    </source>
</evidence>
<organism evidence="12 13">
    <name type="scientific">Streptomyces viridochromogenes</name>
    <dbReference type="NCBI Taxonomy" id="1938"/>
    <lineage>
        <taxon>Bacteria</taxon>
        <taxon>Bacillati</taxon>
        <taxon>Actinomycetota</taxon>
        <taxon>Actinomycetes</taxon>
        <taxon>Kitasatosporales</taxon>
        <taxon>Streptomycetaceae</taxon>
        <taxon>Streptomyces</taxon>
    </lineage>
</organism>
<evidence type="ECO:0000256" key="2">
    <source>
        <dbReference type="ARBA" id="ARBA00002695"/>
    </source>
</evidence>
<evidence type="ECO:0000256" key="3">
    <source>
        <dbReference type="ARBA" id="ARBA00004729"/>
    </source>
</evidence>
<dbReference type="GO" id="GO:0003861">
    <property type="term" value="F:3-isopropylmalate dehydratase activity"/>
    <property type="evidence" value="ECO:0007669"/>
    <property type="project" value="UniProtKB-UniRule"/>
</dbReference>
<dbReference type="HAMAP" id="MF_01031">
    <property type="entry name" value="LeuD_type1"/>
    <property type="match status" value="1"/>
</dbReference>
<dbReference type="UniPathway" id="UPA00048">
    <property type="reaction ID" value="UER00071"/>
</dbReference>
<comment type="similarity">
    <text evidence="4 10">Belongs to the LeuD family. LeuD type 1 subfamily.</text>
</comment>
<evidence type="ECO:0000256" key="9">
    <source>
        <dbReference type="ARBA" id="ARBA00023304"/>
    </source>
</evidence>
<comment type="pathway">
    <text evidence="3 10">Amino-acid biosynthesis; L-leucine biosynthesis; L-leucine from 3-methyl-2-oxobutanoate: step 2/4.</text>
</comment>
<evidence type="ECO:0000313" key="13">
    <source>
        <dbReference type="Proteomes" id="UP000037023"/>
    </source>
</evidence>
<dbReference type="EC" id="4.2.1.33" evidence="10"/>
<comment type="catalytic activity">
    <reaction evidence="1 10">
        <text>(2R,3S)-3-isopropylmalate = (2S)-2-isopropylmalate</text>
        <dbReference type="Rhea" id="RHEA:32287"/>
        <dbReference type="ChEBI" id="CHEBI:1178"/>
        <dbReference type="ChEBI" id="CHEBI:35121"/>
        <dbReference type="EC" id="4.2.1.33"/>
    </reaction>
</comment>
<dbReference type="EMBL" id="LGUP01000014">
    <property type="protein sequence ID" value="KOG36183.1"/>
    <property type="molecule type" value="Genomic_DNA"/>
</dbReference>
<keyword evidence="8 10" id="KW-0456">Lyase</keyword>
<protein>
    <recommendedName>
        <fullName evidence="10">3-isopropylmalate dehydratase small subunit</fullName>
        <ecNumber evidence="10">4.2.1.33</ecNumber>
    </recommendedName>
    <alternativeName>
        <fullName evidence="10">Alpha-IPM isomerase</fullName>
        <shortName evidence="10">IPMI</shortName>
    </alternativeName>
    <alternativeName>
        <fullName evidence="10">Isopropylmalate isomerase</fullName>
    </alternativeName>
</protein>
<comment type="function">
    <text evidence="2 10">Catalyzes the isomerization between 2-isopropylmalate and 3-isopropylmalate, via the formation of 2-isopropylmaleate.</text>
</comment>
<keyword evidence="6 10" id="KW-0432">Leucine biosynthesis</keyword>
<comment type="subunit">
    <text evidence="5 10">Heterodimer of LeuC and LeuD.</text>
</comment>
<dbReference type="CDD" id="cd01577">
    <property type="entry name" value="IPMI_Swivel"/>
    <property type="match status" value="1"/>
</dbReference>
<keyword evidence="12" id="KW-0413">Isomerase</keyword>
<evidence type="ECO:0000256" key="7">
    <source>
        <dbReference type="ARBA" id="ARBA00022605"/>
    </source>
</evidence>
<dbReference type="GO" id="GO:0009316">
    <property type="term" value="C:3-isopropylmalate dehydratase complex"/>
    <property type="evidence" value="ECO:0007669"/>
    <property type="project" value="InterPro"/>
</dbReference>
<dbReference type="GO" id="GO:0016853">
    <property type="term" value="F:isomerase activity"/>
    <property type="evidence" value="ECO:0007669"/>
    <property type="project" value="UniProtKB-KW"/>
</dbReference>
<dbReference type="InterPro" id="IPR004431">
    <property type="entry name" value="3-IsopropMal_deHydase_ssu"/>
</dbReference>
<dbReference type="NCBIfam" id="NF002458">
    <property type="entry name" value="PRK01641.1"/>
    <property type="match status" value="1"/>
</dbReference>